<accession>F2BWM0</accession>
<protein>
    <submittedName>
        <fullName evidence="2">Uncharacterized protein</fullName>
    </submittedName>
</protein>
<evidence type="ECO:0000256" key="1">
    <source>
        <dbReference type="SAM" id="SignalP"/>
    </source>
</evidence>
<feature type="chain" id="PRO_5003274476" evidence="1">
    <location>
        <begin position="29"/>
        <end position="73"/>
    </location>
</feature>
<feature type="signal peptide" evidence="1">
    <location>
        <begin position="1"/>
        <end position="28"/>
    </location>
</feature>
<reference evidence="2 3" key="1">
    <citation type="submission" date="2011-02" db="EMBL/GenBank/DDBJ databases">
        <authorList>
            <person name="Muzny D."/>
            <person name="Qin X."/>
            <person name="Deng J."/>
            <person name="Jiang H."/>
            <person name="Liu Y."/>
            <person name="Qu J."/>
            <person name="Song X.-Z."/>
            <person name="Zhang L."/>
            <person name="Thornton R."/>
            <person name="Coyle M."/>
            <person name="Francisco L."/>
            <person name="Jackson L."/>
            <person name="Javaid M."/>
            <person name="Korchina V."/>
            <person name="Kovar C."/>
            <person name="Mata R."/>
            <person name="Mathew T."/>
            <person name="Ngo R."/>
            <person name="Nguyen L."/>
            <person name="Nguyen N."/>
            <person name="Okwuonu G."/>
            <person name="Ongeri F."/>
            <person name="Pham C."/>
            <person name="Simmons D."/>
            <person name="Wilczek-Boney K."/>
            <person name="Hale W."/>
            <person name="Jakkamsetti A."/>
            <person name="Pham P."/>
            <person name="Ruth R."/>
            <person name="San Lucas F."/>
            <person name="Warren J."/>
            <person name="Zhang J."/>
            <person name="Zhao Z."/>
            <person name="Zhou C."/>
            <person name="Zhu D."/>
            <person name="Lee S."/>
            <person name="Bess C."/>
            <person name="Blankenburg K."/>
            <person name="Forbes L."/>
            <person name="Fu Q."/>
            <person name="Gubbala S."/>
            <person name="Hirani K."/>
            <person name="Jayaseelan J.C."/>
            <person name="Lara F."/>
            <person name="Munidasa M."/>
            <person name="Palculict T."/>
            <person name="Patil S."/>
            <person name="Pu L.-L."/>
            <person name="Saada N."/>
            <person name="Tang L."/>
            <person name="Weissenberger G."/>
            <person name="Zhu Y."/>
            <person name="Hemphill L."/>
            <person name="Shang Y."/>
            <person name="Youmans B."/>
            <person name="Ayvaz T."/>
            <person name="Ross M."/>
            <person name="Santibanez J."/>
            <person name="Aqrawi P."/>
            <person name="Gross S."/>
            <person name="Joshi V."/>
            <person name="Fowler G."/>
            <person name="Nazareth L."/>
            <person name="Reid J."/>
            <person name="Worley K."/>
            <person name="Petrosino J."/>
            <person name="Highlander S."/>
            <person name="Gibbs R."/>
        </authorList>
    </citation>
    <scope>NUCLEOTIDE SEQUENCE [LARGE SCALE GENOMIC DNA]</scope>
    <source>
        <strain evidence="2 3">DSM 19965</strain>
    </source>
</reference>
<keyword evidence="1" id="KW-0732">Signal</keyword>
<gene>
    <name evidence="2" type="ORF">HMPREF9083_0587</name>
</gene>
<evidence type="ECO:0000313" key="3">
    <source>
        <dbReference type="Proteomes" id="UP000003503"/>
    </source>
</evidence>
<dbReference type="Proteomes" id="UP000003503">
    <property type="component" value="Unassembled WGS sequence"/>
</dbReference>
<proteinExistence type="predicted"/>
<sequence length="73" mass="8533">MQNKKQIKAVTRKKVTAFLLALLSIAHSIDTSWTYSQTTYLSYLKTENIHNHFPENTSALKIPHTEYFNYTLQ</sequence>
<name>F2BWM0_9FIRM</name>
<dbReference type="STRING" id="888062.HMPREF9083_0587"/>
<evidence type="ECO:0000313" key="2">
    <source>
        <dbReference type="EMBL" id="EGF14887.1"/>
    </source>
</evidence>
<keyword evidence="3" id="KW-1185">Reference proteome</keyword>
<dbReference type="HOGENOM" id="CLU_2698712_0_0_9"/>
<comment type="caution">
    <text evidence="2">The sequence shown here is derived from an EMBL/GenBank/DDBJ whole genome shotgun (WGS) entry which is preliminary data.</text>
</comment>
<dbReference type="EMBL" id="AFBB01000009">
    <property type="protein sequence ID" value="EGF14887.1"/>
    <property type="molecule type" value="Genomic_DNA"/>
</dbReference>
<organism evidence="2 3">
    <name type="scientific">Dialister micraerophilus DSM 19965</name>
    <dbReference type="NCBI Taxonomy" id="888062"/>
    <lineage>
        <taxon>Bacteria</taxon>
        <taxon>Bacillati</taxon>
        <taxon>Bacillota</taxon>
        <taxon>Negativicutes</taxon>
        <taxon>Veillonellales</taxon>
        <taxon>Veillonellaceae</taxon>
        <taxon>Dialister</taxon>
    </lineage>
</organism>
<dbReference type="AlphaFoldDB" id="F2BWM0"/>